<feature type="compositionally biased region" description="Polar residues" evidence="1">
    <location>
        <begin position="1"/>
        <end position="11"/>
    </location>
</feature>
<dbReference type="EMBL" id="CAJOBA010061291">
    <property type="protein sequence ID" value="CAF4330061.1"/>
    <property type="molecule type" value="Genomic_DNA"/>
</dbReference>
<keyword evidence="6" id="KW-1185">Reference proteome</keyword>
<gene>
    <name evidence="2" type="ORF">GPM918_LOCUS35303</name>
    <name evidence="3" type="ORF">OVA965_LOCUS38811</name>
    <name evidence="5" type="ORF">SRO942_LOCUS36019</name>
    <name evidence="4" type="ORF">TMI583_LOCUS40027</name>
</gene>
<dbReference type="Proteomes" id="UP000681722">
    <property type="component" value="Unassembled WGS sequence"/>
</dbReference>
<feature type="non-terminal residue" evidence="2">
    <location>
        <position position="121"/>
    </location>
</feature>
<dbReference type="Proteomes" id="UP000682733">
    <property type="component" value="Unassembled WGS sequence"/>
</dbReference>
<feature type="region of interest" description="Disordered" evidence="1">
    <location>
        <begin position="1"/>
        <end position="28"/>
    </location>
</feature>
<dbReference type="Proteomes" id="UP000677228">
    <property type="component" value="Unassembled WGS sequence"/>
</dbReference>
<evidence type="ECO:0000313" key="3">
    <source>
        <dbReference type="EMBL" id="CAF1541635.1"/>
    </source>
</evidence>
<comment type="caution">
    <text evidence="2">The sequence shown here is derived from an EMBL/GenBank/DDBJ whole genome shotgun (WGS) entry which is preliminary data.</text>
</comment>
<organism evidence="2 6">
    <name type="scientific">Didymodactylos carnosus</name>
    <dbReference type="NCBI Taxonomy" id="1234261"/>
    <lineage>
        <taxon>Eukaryota</taxon>
        <taxon>Metazoa</taxon>
        <taxon>Spiralia</taxon>
        <taxon>Gnathifera</taxon>
        <taxon>Rotifera</taxon>
        <taxon>Eurotatoria</taxon>
        <taxon>Bdelloidea</taxon>
        <taxon>Philodinida</taxon>
        <taxon>Philodinidae</taxon>
        <taxon>Didymodactylos</taxon>
    </lineage>
</organism>
<proteinExistence type="predicted"/>
<evidence type="ECO:0000313" key="5">
    <source>
        <dbReference type="EMBL" id="CAF4335626.1"/>
    </source>
</evidence>
<feature type="compositionally biased region" description="Basic and acidic residues" evidence="1">
    <location>
        <begin position="18"/>
        <end position="27"/>
    </location>
</feature>
<name>A0A815QQC3_9BILA</name>
<evidence type="ECO:0000313" key="2">
    <source>
        <dbReference type="EMBL" id="CAF1466645.1"/>
    </source>
</evidence>
<dbReference type="Proteomes" id="UP000663829">
    <property type="component" value="Unassembled WGS sequence"/>
</dbReference>
<accession>A0A815QQC3</accession>
<dbReference type="EMBL" id="CAJNOQ010020317">
    <property type="protein sequence ID" value="CAF1466645.1"/>
    <property type="molecule type" value="Genomic_DNA"/>
</dbReference>
<evidence type="ECO:0000256" key="1">
    <source>
        <dbReference type="SAM" id="MobiDB-lite"/>
    </source>
</evidence>
<evidence type="ECO:0000313" key="6">
    <source>
        <dbReference type="Proteomes" id="UP000663829"/>
    </source>
</evidence>
<reference evidence="2" key="1">
    <citation type="submission" date="2021-02" db="EMBL/GenBank/DDBJ databases">
        <authorList>
            <person name="Nowell W R."/>
        </authorList>
    </citation>
    <scope>NUCLEOTIDE SEQUENCE</scope>
</reference>
<dbReference type="EMBL" id="CAJNOK010038957">
    <property type="protein sequence ID" value="CAF1541635.1"/>
    <property type="molecule type" value="Genomic_DNA"/>
</dbReference>
<evidence type="ECO:0000313" key="4">
    <source>
        <dbReference type="EMBL" id="CAF4330061.1"/>
    </source>
</evidence>
<protein>
    <submittedName>
        <fullName evidence="2">Uncharacterized protein</fullName>
    </submittedName>
</protein>
<dbReference type="AlphaFoldDB" id="A0A815QQC3"/>
<sequence length="121" mass="13795">MTRNLNLNQKDSSTEDNETFHDVKNDLDGDDGGFDNAVKVLISKTKEKHSKGAGQKFHSELTDGATQTLTLIKNKIHQKLPTLILRLKNHSHHSDNDEEMIDLKEQEIKQILDEIKKDFST</sequence>
<dbReference type="EMBL" id="CAJOBC010085780">
    <property type="protein sequence ID" value="CAF4335626.1"/>
    <property type="molecule type" value="Genomic_DNA"/>
</dbReference>